<evidence type="ECO:0000256" key="7">
    <source>
        <dbReference type="ARBA" id="ARBA00023012"/>
    </source>
</evidence>
<evidence type="ECO:0000256" key="3">
    <source>
        <dbReference type="ARBA" id="ARBA00012438"/>
    </source>
</evidence>
<evidence type="ECO:0000256" key="1">
    <source>
        <dbReference type="ARBA" id="ARBA00000085"/>
    </source>
</evidence>
<dbReference type="PROSITE" id="PS50109">
    <property type="entry name" value="HIS_KIN"/>
    <property type="match status" value="1"/>
</dbReference>
<keyword evidence="11" id="KW-1185">Reference proteome</keyword>
<evidence type="ECO:0000313" key="11">
    <source>
        <dbReference type="Proteomes" id="UP000473325"/>
    </source>
</evidence>
<dbReference type="InterPro" id="IPR003661">
    <property type="entry name" value="HisK_dim/P_dom"/>
</dbReference>
<dbReference type="PRINTS" id="PR00344">
    <property type="entry name" value="BCTRLSENSOR"/>
</dbReference>
<dbReference type="Pfam" id="PF00512">
    <property type="entry name" value="HisKA"/>
    <property type="match status" value="1"/>
</dbReference>
<keyword evidence="5" id="KW-0808">Transferase</keyword>
<feature type="compositionally biased region" description="Low complexity" evidence="8">
    <location>
        <begin position="585"/>
        <end position="598"/>
    </location>
</feature>
<evidence type="ECO:0000256" key="8">
    <source>
        <dbReference type="SAM" id="MobiDB-lite"/>
    </source>
</evidence>
<evidence type="ECO:0000256" key="6">
    <source>
        <dbReference type="ARBA" id="ARBA00022777"/>
    </source>
</evidence>
<evidence type="ECO:0000259" key="9">
    <source>
        <dbReference type="PROSITE" id="PS50109"/>
    </source>
</evidence>
<dbReference type="SMART" id="SM00388">
    <property type="entry name" value="HisKA"/>
    <property type="match status" value="1"/>
</dbReference>
<dbReference type="InterPro" id="IPR036097">
    <property type="entry name" value="HisK_dim/P_sf"/>
</dbReference>
<dbReference type="PANTHER" id="PTHR43711">
    <property type="entry name" value="TWO-COMPONENT HISTIDINE KINASE"/>
    <property type="match status" value="1"/>
</dbReference>
<evidence type="ECO:0000256" key="2">
    <source>
        <dbReference type="ARBA" id="ARBA00004236"/>
    </source>
</evidence>
<dbReference type="RefSeq" id="WP_160879841.1">
    <property type="nucleotide sequence ID" value="NZ_WUEK01000016.1"/>
</dbReference>
<sequence length="605" mass="64815">MDQDAPWRQPGPAAWAESSARAVLQLMVESIAEIVGYEVAALSVVEGDQLVTLAYTGPEEHRAYLEQPDPVAIIEPVLARATHLGERLRFFESTPLEELEGHWVRIEQVPTDHPDAWQPDDGLLAVLTGDDGAVAGILSVDRPSSGRRPDAHQCSLLERYAAQAERAVLTLFDTRELLEQAAHAASARQLVRSASRPTLGSLVDVLRHTHGQLVASFDACGSWLHVFEPEGPGTSVARTDEGQHVEVPLTLLDEVAIAAPELWERQEPLLSASGRPGDPWGLGASVRGQLLGGGDHAVLGVALGVGDECVGFMALSRLPGQRDWSPVEIDSALQVGHDLGAALMTARALERERRLVADLQRVEDYRSQLVAMLSHELRTPLTVISGNLELLGEADLDPAARRHHEAMRRGTDRMGTVVDDLLLLARVSNPDHPLVALPLDVRRVGREVVALVDSTARAKGVELSLDEPDTPLVVLGDAVELDRLVGNLASNAVKYTGSGGRVAVRFRRAADEVVLTVSDTGIGISEEDQRELFRAFFRSTNPAALRESGTGLGLTTVATIAARHGGRIQVASRLGEGSTFTVSLPASSPVPTSVAPSTEESVQAS</sequence>
<evidence type="ECO:0000256" key="4">
    <source>
        <dbReference type="ARBA" id="ARBA00022553"/>
    </source>
</evidence>
<evidence type="ECO:0000256" key="5">
    <source>
        <dbReference type="ARBA" id="ARBA00022679"/>
    </source>
</evidence>
<proteinExistence type="predicted"/>
<comment type="caution">
    <text evidence="10">The sequence shown here is derived from an EMBL/GenBank/DDBJ whole genome shotgun (WGS) entry which is preliminary data.</text>
</comment>
<dbReference type="SUPFAM" id="SSF55874">
    <property type="entry name" value="ATPase domain of HSP90 chaperone/DNA topoisomerase II/histidine kinase"/>
    <property type="match status" value="1"/>
</dbReference>
<comment type="subcellular location">
    <subcellularLocation>
        <location evidence="2">Cell membrane</location>
    </subcellularLocation>
</comment>
<organism evidence="10 11">
    <name type="scientific">Nocardioides flavescens</name>
    <dbReference type="NCBI Taxonomy" id="2691959"/>
    <lineage>
        <taxon>Bacteria</taxon>
        <taxon>Bacillati</taxon>
        <taxon>Actinomycetota</taxon>
        <taxon>Actinomycetes</taxon>
        <taxon>Propionibacteriales</taxon>
        <taxon>Nocardioidaceae</taxon>
        <taxon>Nocardioides</taxon>
    </lineage>
</organism>
<comment type="catalytic activity">
    <reaction evidence="1">
        <text>ATP + protein L-histidine = ADP + protein N-phospho-L-histidine.</text>
        <dbReference type="EC" id="2.7.13.3"/>
    </reaction>
</comment>
<keyword evidence="6" id="KW-0418">Kinase</keyword>
<feature type="region of interest" description="Disordered" evidence="8">
    <location>
        <begin position="585"/>
        <end position="605"/>
    </location>
</feature>
<protein>
    <recommendedName>
        <fullName evidence="3">histidine kinase</fullName>
        <ecNumber evidence="3">2.7.13.3</ecNumber>
    </recommendedName>
</protein>
<dbReference type="Proteomes" id="UP000473325">
    <property type="component" value="Unassembled WGS sequence"/>
</dbReference>
<dbReference type="InterPro" id="IPR036890">
    <property type="entry name" value="HATPase_C_sf"/>
</dbReference>
<dbReference type="Gene3D" id="1.10.287.130">
    <property type="match status" value="1"/>
</dbReference>
<gene>
    <name evidence="10" type="ORF">GRQ65_20370</name>
</gene>
<evidence type="ECO:0000313" key="10">
    <source>
        <dbReference type="EMBL" id="MXG91903.1"/>
    </source>
</evidence>
<dbReference type="FunFam" id="3.30.565.10:FF:000006">
    <property type="entry name" value="Sensor histidine kinase WalK"/>
    <property type="match status" value="1"/>
</dbReference>
<accession>A0A6L7F3T7</accession>
<dbReference type="InterPro" id="IPR003594">
    <property type="entry name" value="HATPase_dom"/>
</dbReference>
<feature type="domain" description="Histidine kinase" evidence="9">
    <location>
        <begin position="372"/>
        <end position="588"/>
    </location>
</feature>
<name>A0A6L7F3T7_9ACTN</name>
<dbReference type="CDD" id="cd00082">
    <property type="entry name" value="HisKA"/>
    <property type="match status" value="1"/>
</dbReference>
<dbReference type="SUPFAM" id="SSF47384">
    <property type="entry name" value="Homodimeric domain of signal transducing histidine kinase"/>
    <property type="match status" value="1"/>
</dbReference>
<dbReference type="EC" id="2.7.13.3" evidence="3"/>
<dbReference type="CDD" id="cd00075">
    <property type="entry name" value="HATPase"/>
    <property type="match status" value="1"/>
</dbReference>
<dbReference type="SMART" id="SM00387">
    <property type="entry name" value="HATPase_c"/>
    <property type="match status" value="1"/>
</dbReference>
<dbReference type="EMBL" id="WUEK01000016">
    <property type="protein sequence ID" value="MXG91903.1"/>
    <property type="molecule type" value="Genomic_DNA"/>
</dbReference>
<dbReference type="SUPFAM" id="SSF55781">
    <property type="entry name" value="GAF domain-like"/>
    <property type="match status" value="2"/>
</dbReference>
<dbReference type="InterPro" id="IPR050736">
    <property type="entry name" value="Sensor_HK_Regulatory"/>
</dbReference>
<keyword evidence="4" id="KW-0597">Phosphoprotein</keyword>
<keyword evidence="7" id="KW-0902">Two-component regulatory system</keyword>
<reference evidence="10 11" key="1">
    <citation type="submission" date="2019-12" db="EMBL/GenBank/DDBJ databases">
        <authorList>
            <person name="Kun Z."/>
        </authorList>
    </citation>
    <scope>NUCLEOTIDE SEQUENCE [LARGE SCALE GENOMIC DNA]</scope>
    <source>
        <strain evidence="10 11">YIM 123512</strain>
    </source>
</reference>
<dbReference type="Gene3D" id="3.30.565.10">
    <property type="entry name" value="Histidine kinase-like ATPase, C-terminal domain"/>
    <property type="match status" value="1"/>
</dbReference>
<dbReference type="Gene3D" id="3.30.450.40">
    <property type="match status" value="2"/>
</dbReference>
<dbReference type="GO" id="GO:0000155">
    <property type="term" value="F:phosphorelay sensor kinase activity"/>
    <property type="evidence" value="ECO:0007669"/>
    <property type="project" value="InterPro"/>
</dbReference>
<dbReference type="Pfam" id="PF02518">
    <property type="entry name" value="HATPase_c"/>
    <property type="match status" value="1"/>
</dbReference>
<dbReference type="AlphaFoldDB" id="A0A6L7F3T7"/>
<dbReference type="PANTHER" id="PTHR43711:SF28">
    <property type="entry name" value="SENSOR HISTIDINE KINASE YXDK"/>
    <property type="match status" value="1"/>
</dbReference>
<dbReference type="InterPro" id="IPR005467">
    <property type="entry name" value="His_kinase_dom"/>
</dbReference>
<dbReference type="GO" id="GO:0005886">
    <property type="term" value="C:plasma membrane"/>
    <property type="evidence" value="ECO:0007669"/>
    <property type="project" value="UniProtKB-SubCell"/>
</dbReference>
<dbReference type="InterPro" id="IPR004358">
    <property type="entry name" value="Sig_transdc_His_kin-like_C"/>
</dbReference>
<dbReference type="InterPro" id="IPR029016">
    <property type="entry name" value="GAF-like_dom_sf"/>
</dbReference>